<dbReference type="OrthoDB" id="5287468at2"/>
<name>A0A7Z2G8C8_9BURK</name>
<keyword evidence="4" id="KW-1185">Reference proteome</keyword>
<dbReference type="SUPFAM" id="SSF101790">
    <property type="entry name" value="Aminomethyltransferase beta-barrel domain"/>
    <property type="match status" value="1"/>
</dbReference>
<evidence type="ECO:0000256" key="1">
    <source>
        <dbReference type="PIRSR" id="PIRSR006487-1"/>
    </source>
</evidence>
<accession>A0A7Z2G8C8</accession>
<dbReference type="Pfam" id="PF01571">
    <property type="entry name" value="GCV_T"/>
    <property type="match status" value="1"/>
</dbReference>
<feature type="binding site" evidence="1">
    <location>
        <position position="189"/>
    </location>
    <ligand>
        <name>substrate</name>
    </ligand>
</feature>
<dbReference type="GO" id="GO:0016740">
    <property type="term" value="F:transferase activity"/>
    <property type="evidence" value="ECO:0007669"/>
    <property type="project" value="UniProtKB-KW"/>
</dbReference>
<sequence>MTSSSDHSSFLASLRKPVQVHFDAAWGPPQYTNWVDESMSWKETCYIGDWSWLYAVRFKGPDALRLFSDISVNSMENFQIGQSKHIIHCNEDGKIIEEGILSRIGDDEVIAFCSMWSKFVLDKGGYNATAEMFDCTKYHLQGPNAVYVLEKVAGESVRDIGFMRFRTITIAGHPVTALRQGMTGELGFELQSAVEHGKEIWDAIVEAGAEFGIRQMGGRVGMLNHLEANYPTHTLDYLPALFDEDHADYRAFLAQMVPGFFDQYFKVAGSFESNDIRDWYRSPVELGWGNRINLKHEFIGREALAKEKAEPKRTIVTLVWNSDDVVDAYASFFKKGDPLPDFMEMPRESRGYMWADKVLKNGETIGVSTSRGYSAYFREMLSLCTIDMEFSQPGTEVTLIWGNPGQPQREIRAVVQRAPYKEDRARADLTTLPPFKGLR</sequence>
<dbReference type="InterPro" id="IPR006222">
    <property type="entry name" value="GCVT_N"/>
</dbReference>
<proteinExistence type="predicted"/>
<feature type="domain" description="GCVT N-terminal" evidence="2">
    <location>
        <begin position="28"/>
        <end position="236"/>
    </location>
</feature>
<dbReference type="Proteomes" id="UP000434209">
    <property type="component" value="Chromosome 2"/>
</dbReference>
<evidence type="ECO:0000313" key="4">
    <source>
        <dbReference type="Proteomes" id="UP000434209"/>
    </source>
</evidence>
<dbReference type="AlphaFoldDB" id="A0A7Z2G8C8"/>
<dbReference type="SUPFAM" id="SSF103025">
    <property type="entry name" value="Folate-binding domain"/>
    <property type="match status" value="1"/>
</dbReference>
<organism evidence="3 4">
    <name type="scientific">Paraburkholderia acidiphila</name>
    <dbReference type="NCBI Taxonomy" id="2571747"/>
    <lineage>
        <taxon>Bacteria</taxon>
        <taxon>Pseudomonadati</taxon>
        <taxon>Pseudomonadota</taxon>
        <taxon>Betaproteobacteria</taxon>
        <taxon>Burkholderiales</taxon>
        <taxon>Burkholderiaceae</taxon>
        <taxon>Paraburkholderia</taxon>
    </lineage>
</organism>
<protein>
    <submittedName>
        <fullName evidence="3">Aminomethyl transferase family protein</fullName>
    </submittedName>
</protein>
<dbReference type="PANTHER" id="PTHR43757:SF2">
    <property type="entry name" value="AMINOMETHYLTRANSFERASE, MITOCHONDRIAL"/>
    <property type="match status" value="1"/>
</dbReference>
<dbReference type="InterPro" id="IPR028896">
    <property type="entry name" value="GcvT/YgfZ/DmdA"/>
</dbReference>
<dbReference type="InterPro" id="IPR029043">
    <property type="entry name" value="GcvT/YgfZ_C"/>
</dbReference>
<dbReference type="PIRSF" id="PIRSF006487">
    <property type="entry name" value="GcvT"/>
    <property type="match status" value="1"/>
</dbReference>
<reference evidence="3 4" key="1">
    <citation type="submission" date="2019-12" db="EMBL/GenBank/DDBJ databases">
        <title>Paraburkholderia acidiphila 7Q-K02 sp. nov and Paraburkholderia acidisoli DHF22 sp. nov., two strains isolated from forest soil.</title>
        <authorList>
            <person name="Gao Z."/>
            <person name="Qiu L."/>
        </authorList>
    </citation>
    <scope>NUCLEOTIDE SEQUENCE [LARGE SCALE GENOMIC DNA]</scope>
    <source>
        <strain evidence="3 4">7Q-K02</strain>
    </source>
</reference>
<dbReference type="KEGG" id="pacp:FAZ97_18305"/>
<keyword evidence="3" id="KW-0808">Transferase</keyword>
<dbReference type="Gene3D" id="3.30.1360.120">
    <property type="entry name" value="Probable tRNA modification gtpase trme, domain 1"/>
    <property type="match status" value="1"/>
</dbReference>
<dbReference type="EMBL" id="CP046910">
    <property type="protein sequence ID" value="QGZ56905.1"/>
    <property type="molecule type" value="Genomic_DNA"/>
</dbReference>
<dbReference type="InterPro" id="IPR027266">
    <property type="entry name" value="TrmE/GcvT-like"/>
</dbReference>
<evidence type="ECO:0000259" key="2">
    <source>
        <dbReference type="Pfam" id="PF01571"/>
    </source>
</evidence>
<evidence type="ECO:0000313" key="3">
    <source>
        <dbReference type="EMBL" id="QGZ56905.1"/>
    </source>
</evidence>
<dbReference type="PANTHER" id="PTHR43757">
    <property type="entry name" value="AMINOMETHYLTRANSFERASE"/>
    <property type="match status" value="1"/>
</dbReference>
<gene>
    <name evidence="3" type="ORF">FAZ97_18305</name>
</gene>
<dbReference type="RefSeq" id="WP_158759857.1">
    <property type="nucleotide sequence ID" value="NZ_CP046910.1"/>
</dbReference>